<proteinExistence type="predicted"/>
<name>A0AAV4WVN7_CAEEX</name>
<dbReference type="EMBL" id="BPLR01016789">
    <property type="protein sequence ID" value="GIY86398.1"/>
    <property type="molecule type" value="Genomic_DNA"/>
</dbReference>
<evidence type="ECO:0000256" key="1">
    <source>
        <dbReference type="SAM" id="MobiDB-lite"/>
    </source>
</evidence>
<reference evidence="2 3" key="1">
    <citation type="submission" date="2021-06" db="EMBL/GenBank/DDBJ databases">
        <title>Caerostris extrusa draft genome.</title>
        <authorList>
            <person name="Kono N."/>
            <person name="Arakawa K."/>
        </authorList>
    </citation>
    <scope>NUCLEOTIDE SEQUENCE [LARGE SCALE GENOMIC DNA]</scope>
</reference>
<feature type="region of interest" description="Disordered" evidence="1">
    <location>
        <begin position="56"/>
        <end position="76"/>
    </location>
</feature>
<organism evidence="2 3">
    <name type="scientific">Caerostris extrusa</name>
    <name type="common">Bark spider</name>
    <name type="synonym">Caerostris bankana</name>
    <dbReference type="NCBI Taxonomy" id="172846"/>
    <lineage>
        <taxon>Eukaryota</taxon>
        <taxon>Metazoa</taxon>
        <taxon>Ecdysozoa</taxon>
        <taxon>Arthropoda</taxon>
        <taxon>Chelicerata</taxon>
        <taxon>Arachnida</taxon>
        <taxon>Araneae</taxon>
        <taxon>Araneomorphae</taxon>
        <taxon>Entelegynae</taxon>
        <taxon>Araneoidea</taxon>
        <taxon>Araneidae</taxon>
        <taxon>Caerostris</taxon>
    </lineage>
</organism>
<gene>
    <name evidence="2" type="ORF">CEXT_712651</name>
</gene>
<keyword evidence="3" id="KW-1185">Reference proteome</keyword>
<sequence length="111" mass="12528">MFIFEDVQLGTVDNDNLFSDVLHCHSAKALCSGAMMRNGKCGTIYSSSYSIKMWGTPRPAPGSRSMSVAEKQSENQLRKKKKKIKIVLIKMVFNRWRSTLTQLDHSLLAAF</sequence>
<protein>
    <submittedName>
        <fullName evidence="2">Uncharacterized protein</fullName>
    </submittedName>
</protein>
<evidence type="ECO:0000313" key="2">
    <source>
        <dbReference type="EMBL" id="GIY86398.1"/>
    </source>
</evidence>
<evidence type="ECO:0000313" key="3">
    <source>
        <dbReference type="Proteomes" id="UP001054945"/>
    </source>
</evidence>
<dbReference type="AlphaFoldDB" id="A0AAV4WVN7"/>
<comment type="caution">
    <text evidence="2">The sequence shown here is derived from an EMBL/GenBank/DDBJ whole genome shotgun (WGS) entry which is preliminary data.</text>
</comment>
<accession>A0AAV4WVN7</accession>
<dbReference type="Proteomes" id="UP001054945">
    <property type="component" value="Unassembled WGS sequence"/>
</dbReference>